<evidence type="ECO:0000256" key="1">
    <source>
        <dbReference type="SAM" id="MobiDB-lite"/>
    </source>
</evidence>
<feature type="region of interest" description="Disordered" evidence="1">
    <location>
        <begin position="56"/>
        <end position="77"/>
    </location>
</feature>
<dbReference type="AlphaFoldDB" id="A0A521C5A7"/>
<dbReference type="Proteomes" id="UP000315636">
    <property type="component" value="Unassembled WGS sequence"/>
</dbReference>
<dbReference type="RefSeq" id="WP_142504897.1">
    <property type="nucleotide sequence ID" value="NZ_FXTI01000003.1"/>
</dbReference>
<dbReference type="Pfam" id="PF09954">
    <property type="entry name" value="DUF2188"/>
    <property type="match status" value="1"/>
</dbReference>
<evidence type="ECO:0000313" key="3">
    <source>
        <dbReference type="Proteomes" id="UP000315636"/>
    </source>
</evidence>
<dbReference type="EMBL" id="FXTI01000003">
    <property type="protein sequence ID" value="SMO54697.1"/>
    <property type="molecule type" value="Genomic_DNA"/>
</dbReference>
<reference evidence="2 3" key="1">
    <citation type="submission" date="2017-05" db="EMBL/GenBank/DDBJ databases">
        <authorList>
            <person name="Varghese N."/>
            <person name="Submissions S."/>
        </authorList>
    </citation>
    <scope>NUCLEOTIDE SEQUENCE [LARGE SCALE GENOMIC DNA]</scope>
    <source>
        <strain evidence="2 3">DSM 45474</strain>
    </source>
</reference>
<dbReference type="InterPro" id="IPR018691">
    <property type="entry name" value="DUF2188"/>
</dbReference>
<gene>
    <name evidence="2" type="ORF">SAMN06264849_103142</name>
</gene>
<evidence type="ECO:0008006" key="4">
    <source>
        <dbReference type="Google" id="ProtNLM"/>
    </source>
</evidence>
<keyword evidence="3" id="KW-1185">Reference proteome</keyword>
<dbReference type="OrthoDB" id="8858565at2"/>
<protein>
    <recommendedName>
        <fullName evidence="4">DUF2188 domain-containing protein</fullName>
    </recommendedName>
</protein>
<organism evidence="2 3">
    <name type="scientific">Melghirimyces algeriensis</name>
    <dbReference type="NCBI Taxonomy" id="910412"/>
    <lineage>
        <taxon>Bacteria</taxon>
        <taxon>Bacillati</taxon>
        <taxon>Bacillota</taxon>
        <taxon>Bacilli</taxon>
        <taxon>Bacillales</taxon>
        <taxon>Thermoactinomycetaceae</taxon>
        <taxon>Melghirimyces</taxon>
    </lineage>
</organism>
<accession>A0A521C5A7</accession>
<evidence type="ECO:0000313" key="2">
    <source>
        <dbReference type="EMBL" id="SMO54697.1"/>
    </source>
</evidence>
<sequence length="77" mass="8971">MSGKGKNQYVVRHEDKWAVRSENSERASKIFDTQKEAIEYGKERAKKEQAELRIQNRQGKFREANTYGPNDPYPPKG</sequence>
<name>A0A521C5A7_9BACL</name>
<proteinExistence type="predicted"/>